<keyword evidence="1" id="KW-1133">Transmembrane helix</keyword>
<organism evidence="2 3">
    <name type="scientific">Toxoplasma gondii FOU</name>
    <dbReference type="NCBI Taxonomy" id="943167"/>
    <lineage>
        <taxon>Eukaryota</taxon>
        <taxon>Sar</taxon>
        <taxon>Alveolata</taxon>
        <taxon>Apicomplexa</taxon>
        <taxon>Conoidasida</taxon>
        <taxon>Coccidia</taxon>
        <taxon>Eucoccidiorida</taxon>
        <taxon>Eimeriorina</taxon>
        <taxon>Sarcocystidae</taxon>
        <taxon>Toxoplasma</taxon>
    </lineage>
</organism>
<evidence type="ECO:0000313" key="2">
    <source>
        <dbReference type="EMBL" id="KFG37321.1"/>
    </source>
</evidence>
<protein>
    <submittedName>
        <fullName evidence="2">Cytochrome b5 family heme/steroid binding domain-containing protein</fullName>
        <ecNumber evidence="2">1.7.1.1</ecNumber>
    </submittedName>
</protein>
<dbReference type="EC" id="1.7.1.1" evidence="2"/>
<comment type="caution">
    <text evidence="2">The sequence shown here is derived from an EMBL/GenBank/DDBJ whole genome shotgun (WGS) entry which is preliminary data.</text>
</comment>
<keyword evidence="2" id="KW-0560">Oxidoreductase</keyword>
<gene>
    <name evidence="2" type="ORF">TGFOU_276110B</name>
</gene>
<dbReference type="VEuPathDB" id="ToxoDB:TGFOU_276110B"/>
<proteinExistence type="predicted"/>
<keyword evidence="1" id="KW-0812">Transmembrane</keyword>
<keyword evidence="1" id="KW-0472">Membrane</keyword>
<evidence type="ECO:0000256" key="1">
    <source>
        <dbReference type="SAM" id="Phobius"/>
    </source>
</evidence>
<dbReference type="GO" id="GO:0009703">
    <property type="term" value="F:nitrate reductase (NADH) activity"/>
    <property type="evidence" value="ECO:0007669"/>
    <property type="project" value="UniProtKB-EC"/>
</dbReference>
<accession>A0A086JYV3</accession>
<feature type="transmembrane region" description="Helical" evidence="1">
    <location>
        <begin position="168"/>
        <end position="186"/>
    </location>
</feature>
<name>A0A086JYV3_TOXGO</name>
<evidence type="ECO:0000313" key="3">
    <source>
        <dbReference type="Proteomes" id="UP000028838"/>
    </source>
</evidence>
<sequence>MAAPFAIGVLEGCEKSATGCMNKTLPRKNCCTSVGKQNGSSKIISRSHLQGHKRHVALWPSGSVDMSLLICLVASLTFLQNRFSSFFLSCSRFRLFLRLSSTRLLSLHFLIAVKPSLSLSVALCARFSLSGRCRLCELQRLERGLRCFSFSRFQATATKGADSVKGSVGAAALVVLAAAAAVFYILNLS</sequence>
<feature type="transmembrane region" description="Helical" evidence="1">
    <location>
        <begin position="56"/>
        <end position="79"/>
    </location>
</feature>
<reference evidence="2 3" key="1">
    <citation type="submission" date="2014-07" db="EMBL/GenBank/DDBJ databases">
        <authorList>
            <person name="Sibley D."/>
            <person name="Venepally P."/>
            <person name="Karamycheva S."/>
            <person name="Hadjithomas M."/>
            <person name="Khan A."/>
            <person name="Brunk B."/>
            <person name="Roos D."/>
            <person name="Caler E."/>
            <person name="Lorenzi H."/>
        </authorList>
    </citation>
    <scope>NUCLEOTIDE SEQUENCE [LARGE SCALE GENOMIC DNA]</scope>
    <source>
        <strain evidence="2 3">FOU</strain>
    </source>
</reference>
<dbReference type="EMBL" id="AEYH02002589">
    <property type="protein sequence ID" value="KFG37321.1"/>
    <property type="molecule type" value="Genomic_DNA"/>
</dbReference>
<dbReference type="AlphaFoldDB" id="A0A086JYV3"/>
<dbReference type="Proteomes" id="UP000028838">
    <property type="component" value="Unassembled WGS sequence"/>
</dbReference>